<feature type="compositionally biased region" description="Basic and acidic residues" evidence="5">
    <location>
        <begin position="436"/>
        <end position="445"/>
    </location>
</feature>
<feature type="transmembrane region" description="Helical" evidence="6">
    <location>
        <begin position="205"/>
        <end position="222"/>
    </location>
</feature>
<feature type="region of interest" description="Disordered" evidence="5">
    <location>
        <begin position="414"/>
        <end position="484"/>
    </location>
</feature>
<keyword evidence="8" id="KW-0436">Ligase</keyword>
<feature type="compositionally biased region" description="Basic and acidic residues" evidence="5">
    <location>
        <begin position="452"/>
        <end position="462"/>
    </location>
</feature>
<dbReference type="PANTHER" id="PTHR37422:SF13">
    <property type="entry name" value="LIPOPOLYSACCHARIDE BIOSYNTHESIS PROTEIN PA4999-RELATED"/>
    <property type="match status" value="1"/>
</dbReference>
<dbReference type="RefSeq" id="WP_275034887.1">
    <property type="nucleotide sequence ID" value="NZ_CP118615.1"/>
</dbReference>
<name>A0ABY7ZY87_9ACTN</name>
<keyword evidence="4 6" id="KW-0472">Membrane</keyword>
<proteinExistence type="predicted"/>
<gene>
    <name evidence="8" type="ORF">PVK37_16385</name>
</gene>
<feature type="transmembrane region" description="Helical" evidence="6">
    <location>
        <begin position="158"/>
        <end position="176"/>
    </location>
</feature>
<feature type="transmembrane region" description="Helical" evidence="6">
    <location>
        <begin position="364"/>
        <end position="384"/>
    </location>
</feature>
<evidence type="ECO:0000256" key="5">
    <source>
        <dbReference type="SAM" id="MobiDB-lite"/>
    </source>
</evidence>
<reference evidence="8 9" key="1">
    <citation type="submission" date="2023-02" db="EMBL/GenBank/DDBJ databases">
        <authorList>
            <person name="Mo P."/>
        </authorList>
    </citation>
    <scope>NUCLEOTIDE SEQUENCE [LARGE SCALE GENOMIC DNA]</scope>
    <source>
        <strain evidence="8 9">HUAS 3</strain>
    </source>
</reference>
<feature type="domain" description="O-antigen ligase-related" evidence="7">
    <location>
        <begin position="188"/>
        <end position="338"/>
    </location>
</feature>
<evidence type="ECO:0000313" key="8">
    <source>
        <dbReference type="EMBL" id="WDZ87868.1"/>
    </source>
</evidence>
<feature type="transmembrane region" description="Helical" evidence="6">
    <location>
        <begin position="390"/>
        <end position="408"/>
    </location>
</feature>
<dbReference type="Pfam" id="PF04932">
    <property type="entry name" value="Wzy_C"/>
    <property type="match status" value="1"/>
</dbReference>
<dbReference type="PANTHER" id="PTHR37422">
    <property type="entry name" value="TEICHURONIC ACID BIOSYNTHESIS PROTEIN TUAE"/>
    <property type="match status" value="1"/>
</dbReference>
<feature type="transmembrane region" description="Helical" evidence="6">
    <location>
        <begin position="183"/>
        <end position="199"/>
    </location>
</feature>
<keyword evidence="2 6" id="KW-0812">Transmembrane</keyword>
<keyword evidence="3 6" id="KW-1133">Transmembrane helix</keyword>
<evidence type="ECO:0000256" key="3">
    <source>
        <dbReference type="ARBA" id="ARBA00022989"/>
    </source>
</evidence>
<dbReference type="GO" id="GO:0016874">
    <property type="term" value="F:ligase activity"/>
    <property type="evidence" value="ECO:0007669"/>
    <property type="project" value="UniProtKB-KW"/>
</dbReference>
<evidence type="ECO:0000256" key="6">
    <source>
        <dbReference type="SAM" id="Phobius"/>
    </source>
</evidence>
<keyword evidence="9" id="KW-1185">Reference proteome</keyword>
<sequence>MLLCVVGALGVTATPDLGEGRLLYYLLVPPLIPPALLLLVRDRDRERAMVAPTALCVLLGVWLLWAPLSLRWSPDQVTGAVKTAHITLALASAFCVLGLAGGRWDSSGALRTGWLLGFGVTSAVAGWELTTQRHLIDGPWMLAGNHALTSTFYNPNNYAAFLLACLPYLVWGTVTARRWASRQAHLVLLVVWIGLVIATKSRTGLLGGLAAAPLVAVWLGRSPALRRSPLAVQLLYTAVGAGLLLWLVAGTPIGQRLVLSYQSPFHPDRATLESDGVRVNLTRLGWDAFLESRLLGEGAGAFEVIAGQSGVAALGGLVNAHNGFIEVAAEFGLPVLLPLLGVIVAAGWTVFAVRVPRHLRAAAFDLRMVILLSLTAMLAASLAASSILSWPWWWLLVGQLAVLSWRLQAMGRSTTGQRAGRRPVVQRAGQRPAGRRRAESGERAGQRPAGRRRAESGERADQRPAGQRAIPLPYPSAVGRPSPW</sequence>
<feature type="transmembrane region" description="Helical" evidence="6">
    <location>
        <begin position="234"/>
        <end position="254"/>
    </location>
</feature>
<evidence type="ECO:0000313" key="9">
    <source>
        <dbReference type="Proteomes" id="UP001219605"/>
    </source>
</evidence>
<feature type="transmembrane region" description="Helical" evidence="6">
    <location>
        <begin position="112"/>
        <end position="130"/>
    </location>
</feature>
<dbReference type="InterPro" id="IPR007016">
    <property type="entry name" value="O-antigen_ligase-rel_domated"/>
</dbReference>
<dbReference type="EMBL" id="CP118615">
    <property type="protein sequence ID" value="WDZ87868.1"/>
    <property type="molecule type" value="Genomic_DNA"/>
</dbReference>
<comment type="subcellular location">
    <subcellularLocation>
        <location evidence="1">Membrane</location>
        <topology evidence="1">Multi-pass membrane protein</topology>
    </subcellularLocation>
</comment>
<feature type="transmembrane region" description="Helical" evidence="6">
    <location>
        <begin position="80"/>
        <end position="100"/>
    </location>
</feature>
<evidence type="ECO:0000256" key="1">
    <source>
        <dbReference type="ARBA" id="ARBA00004141"/>
    </source>
</evidence>
<feature type="transmembrane region" description="Helical" evidence="6">
    <location>
        <begin position="23"/>
        <end position="41"/>
    </location>
</feature>
<accession>A0ABY7ZY87</accession>
<feature type="transmembrane region" description="Helical" evidence="6">
    <location>
        <begin position="331"/>
        <end position="352"/>
    </location>
</feature>
<evidence type="ECO:0000256" key="2">
    <source>
        <dbReference type="ARBA" id="ARBA00022692"/>
    </source>
</evidence>
<dbReference type="InterPro" id="IPR051533">
    <property type="entry name" value="WaaL-like"/>
</dbReference>
<organism evidence="8 9">
    <name type="scientific">Micromonospora cathayae</name>
    <dbReference type="NCBI Taxonomy" id="3028804"/>
    <lineage>
        <taxon>Bacteria</taxon>
        <taxon>Bacillati</taxon>
        <taxon>Actinomycetota</taxon>
        <taxon>Actinomycetes</taxon>
        <taxon>Micromonosporales</taxon>
        <taxon>Micromonosporaceae</taxon>
        <taxon>Micromonospora</taxon>
    </lineage>
</organism>
<evidence type="ECO:0000256" key="4">
    <source>
        <dbReference type="ARBA" id="ARBA00023136"/>
    </source>
</evidence>
<evidence type="ECO:0000259" key="7">
    <source>
        <dbReference type="Pfam" id="PF04932"/>
    </source>
</evidence>
<dbReference type="Proteomes" id="UP001219605">
    <property type="component" value="Chromosome"/>
</dbReference>
<protein>
    <submittedName>
        <fullName evidence="8">O-antigen ligase family protein</fullName>
    </submittedName>
</protein>
<feature type="transmembrane region" description="Helical" evidence="6">
    <location>
        <begin position="48"/>
        <end position="68"/>
    </location>
</feature>